<comment type="caution">
    <text evidence="1">The sequence shown here is derived from an EMBL/GenBank/DDBJ whole genome shotgun (WGS) entry which is preliminary data.</text>
</comment>
<sequence>MPYVSSARYGKGQCPRPQGLARRQHRHPVRHRDDRLLPARGRHRLLLHARRQQRRRRHRLHQEHHLHHGQAAPRHPARAVRLHPRQPLHPKVQPHPRRQRPRHHQALEPHGRRRQAAPHSFIKDAGETRNVEVRASRRDGIAVTSSIAGLSVLKSTGSAFHGFVRDEYTTLPETWDRILATDVDARWNWKVFPDLRAVERSIPKFDRAFEAARNITLKLFAEDNSASVQNTMYKMCEQILEAVPEVDNVAYALPNNHNFELDLTWHKGLKNTGEDAEVYVPQSNPNGLIKCEVSRDGRNPNIVRAKI</sequence>
<dbReference type="Proteomes" id="UP001638806">
    <property type="component" value="Unassembled WGS sequence"/>
</dbReference>
<gene>
    <name evidence="1" type="ORF">ACCO45_008802</name>
</gene>
<protein>
    <submittedName>
        <fullName evidence="1">Uncharacterized protein</fullName>
    </submittedName>
</protein>
<proteinExistence type="predicted"/>
<dbReference type="EMBL" id="JBGNUJ010000008">
    <property type="protein sequence ID" value="KAL3955956.1"/>
    <property type="molecule type" value="Genomic_DNA"/>
</dbReference>
<evidence type="ECO:0000313" key="2">
    <source>
        <dbReference type="Proteomes" id="UP001638806"/>
    </source>
</evidence>
<keyword evidence="2" id="KW-1185">Reference proteome</keyword>
<name>A0ACC4DI80_PURLI</name>
<evidence type="ECO:0000313" key="1">
    <source>
        <dbReference type="EMBL" id="KAL3955956.1"/>
    </source>
</evidence>
<organism evidence="1 2">
    <name type="scientific">Purpureocillium lilacinum</name>
    <name type="common">Paecilomyces lilacinus</name>
    <dbReference type="NCBI Taxonomy" id="33203"/>
    <lineage>
        <taxon>Eukaryota</taxon>
        <taxon>Fungi</taxon>
        <taxon>Dikarya</taxon>
        <taxon>Ascomycota</taxon>
        <taxon>Pezizomycotina</taxon>
        <taxon>Sordariomycetes</taxon>
        <taxon>Hypocreomycetidae</taxon>
        <taxon>Hypocreales</taxon>
        <taxon>Ophiocordycipitaceae</taxon>
        <taxon>Purpureocillium</taxon>
    </lineage>
</organism>
<reference evidence="1" key="1">
    <citation type="submission" date="2024-12" db="EMBL/GenBank/DDBJ databases">
        <title>Comparative genomics and development of molecular markers within Purpureocillium lilacinum and among Purpureocillium species.</title>
        <authorList>
            <person name="Yeh Z.-Y."/>
            <person name="Ni N.-T."/>
            <person name="Lo P.-H."/>
            <person name="Mushyakhwo K."/>
            <person name="Lin C.-F."/>
            <person name="Nai Y.-S."/>
        </authorList>
    </citation>
    <scope>NUCLEOTIDE SEQUENCE</scope>
    <source>
        <strain evidence="1">NCHU-NPUST-175</strain>
    </source>
</reference>
<accession>A0ACC4DI80</accession>